<accession>A0A9D4SYL0</accession>
<sequence length="120" mass="12806">MRRRNSLSCCSRNPSRSIVRLDRVELLASARPPVDPLVTLTGISADAVVEHRAVLPRGQRHAQPSDGVLPSVTVLLTINSFTDWAASIRAKLISAMSIAVIPAPPVAKGVVADNCVLFAE</sequence>
<dbReference type="EMBL" id="JABSTV010001250">
    <property type="protein sequence ID" value="KAH7957095.1"/>
    <property type="molecule type" value="Genomic_DNA"/>
</dbReference>
<comment type="caution">
    <text evidence="1">The sequence shown here is derived from an EMBL/GenBank/DDBJ whole genome shotgun (WGS) entry which is preliminary data.</text>
</comment>
<dbReference type="AlphaFoldDB" id="A0A9D4SYL0"/>
<dbReference type="Proteomes" id="UP000821837">
    <property type="component" value="Unassembled WGS sequence"/>
</dbReference>
<gene>
    <name evidence="1" type="ORF">HPB52_015163</name>
</gene>
<protein>
    <submittedName>
        <fullName evidence="1">Uncharacterized protein</fullName>
    </submittedName>
</protein>
<organism evidence="1 2">
    <name type="scientific">Rhipicephalus sanguineus</name>
    <name type="common">Brown dog tick</name>
    <name type="synonym">Ixodes sanguineus</name>
    <dbReference type="NCBI Taxonomy" id="34632"/>
    <lineage>
        <taxon>Eukaryota</taxon>
        <taxon>Metazoa</taxon>
        <taxon>Ecdysozoa</taxon>
        <taxon>Arthropoda</taxon>
        <taxon>Chelicerata</taxon>
        <taxon>Arachnida</taxon>
        <taxon>Acari</taxon>
        <taxon>Parasitiformes</taxon>
        <taxon>Ixodida</taxon>
        <taxon>Ixodoidea</taxon>
        <taxon>Ixodidae</taxon>
        <taxon>Rhipicephalinae</taxon>
        <taxon>Rhipicephalus</taxon>
        <taxon>Rhipicephalus</taxon>
    </lineage>
</organism>
<reference evidence="1" key="1">
    <citation type="journal article" date="2020" name="Cell">
        <title>Large-Scale Comparative Analyses of Tick Genomes Elucidate Their Genetic Diversity and Vector Capacities.</title>
        <authorList>
            <consortium name="Tick Genome and Microbiome Consortium (TIGMIC)"/>
            <person name="Jia N."/>
            <person name="Wang J."/>
            <person name="Shi W."/>
            <person name="Du L."/>
            <person name="Sun Y."/>
            <person name="Zhan W."/>
            <person name="Jiang J.F."/>
            <person name="Wang Q."/>
            <person name="Zhang B."/>
            <person name="Ji P."/>
            <person name="Bell-Sakyi L."/>
            <person name="Cui X.M."/>
            <person name="Yuan T.T."/>
            <person name="Jiang B.G."/>
            <person name="Yang W.F."/>
            <person name="Lam T.T."/>
            <person name="Chang Q.C."/>
            <person name="Ding S.J."/>
            <person name="Wang X.J."/>
            <person name="Zhu J.G."/>
            <person name="Ruan X.D."/>
            <person name="Zhao L."/>
            <person name="Wei J.T."/>
            <person name="Ye R.Z."/>
            <person name="Que T.C."/>
            <person name="Du C.H."/>
            <person name="Zhou Y.H."/>
            <person name="Cheng J.X."/>
            <person name="Dai P.F."/>
            <person name="Guo W.B."/>
            <person name="Han X.H."/>
            <person name="Huang E.J."/>
            <person name="Li L.F."/>
            <person name="Wei W."/>
            <person name="Gao Y.C."/>
            <person name="Liu J.Z."/>
            <person name="Shao H.Z."/>
            <person name="Wang X."/>
            <person name="Wang C.C."/>
            <person name="Yang T.C."/>
            <person name="Huo Q.B."/>
            <person name="Li W."/>
            <person name="Chen H.Y."/>
            <person name="Chen S.E."/>
            <person name="Zhou L.G."/>
            <person name="Ni X.B."/>
            <person name="Tian J.H."/>
            <person name="Sheng Y."/>
            <person name="Liu T."/>
            <person name="Pan Y.S."/>
            <person name="Xia L.Y."/>
            <person name="Li J."/>
            <person name="Zhao F."/>
            <person name="Cao W.C."/>
        </authorList>
    </citation>
    <scope>NUCLEOTIDE SEQUENCE</scope>
    <source>
        <strain evidence="1">Rsan-2018</strain>
    </source>
</reference>
<evidence type="ECO:0000313" key="1">
    <source>
        <dbReference type="EMBL" id="KAH7957095.1"/>
    </source>
</evidence>
<name>A0A9D4SYL0_RHISA</name>
<keyword evidence="2" id="KW-1185">Reference proteome</keyword>
<evidence type="ECO:0000313" key="2">
    <source>
        <dbReference type="Proteomes" id="UP000821837"/>
    </source>
</evidence>
<reference evidence="1" key="2">
    <citation type="submission" date="2021-09" db="EMBL/GenBank/DDBJ databases">
        <authorList>
            <person name="Jia N."/>
            <person name="Wang J."/>
            <person name="Shi W."/>
            <person name="Du L."/>
            <person name="Sun Y."/>
            <person name="Zhan W."/>
            <person name="Jiang J."/>
            <person name="Wang Q."/>
            <person name="Zhang B."/>
            <person name="Ji P."/>
            <person name="Sakyi L.B."/>
            <person name="Cui X."/>
            <person name="Yuan T."/>
            <person name="Jiang B."/>
            <person name="Yang W."/>
            <person name="Lam T.T.-Y."/>
            <person name="Chang Q."/>
            <person name="Ding S."/>
            <person name="Wang X."/>
            <person name="Zhu J."/>
            <person name="Ruan X."/>
            <person name="Zhao L."/>
            <person name="Wei J."/>
            <person name="Que T."/>
            <person name="Du C."/>
            <person name="Cheng J."/>
            <person name="Dai P."/>
            <person name="Han X."/>
            <person name="Huang E."/>
            <person name="Gao Y."/>
            <person name="Liu J."/>
            <person name="Shao H."/>
            <person name="Ye R."/>
            <person name="Li L."/>
            <person name="Wei W."/>
            <person name="Wang X."/>
            <person name="Wang C."/>
            <person name="Huo Q."/>
            <person name="Li W."/>
            <person name="Guo W."/>
            <person name="Chen H."/>
            <person name="Chen S."/>
            <person name="Zhou L."/>
            <person name="Zhou L."/>
            <person name="Ni X."/>
            <person name="Tian J."/>
            <person name="Zhou Y."/>
            <person name="Sheng Y."/>
            <person name="Liu T."/>
            <person name="Pan Y."/>
            <person name="Xia L."/>
            <person name="Li J."/>
            <person name="Zhao F."/>
            <person name="Cao W."/>
        </authorList>
    </citation>
    <scope>NUCLEOTIDE SEQUENCE</scope>
    <source>
        <strain evidence="1">Rsan-2018</strain>
        <tissue evidence="1">Larvae</tissue>
    </source>
</reference>
<proteinExistence type="predicted"/>